<dbReference type="AlphaFoldDB" id="A0A6J4RDD8"/>
<organism evidence="1">
    <name type="scientific">uncultured Solirubrobacteraceae bacterium</name>
    <dbReference type="NCBI Taxonomy" id="1162706"/>
    <lineage>
        <taxon>Bacteria</taxon>
        <taxon>Bacillati</taxon>
        <taxon>Actinomycetota</taxon>
        <taxon>Thermoleophilia</taxon>
        <taxon>Solirubrobacterales</taxon>
        <taxon>Solirubrobacteraceae</taxon>
        <taxon>environmental samples</taxon>
    </lineage>
</organism>
<dbReference type="EMBL" id="CADCVJ010000090">
    <property type="protein sequence ID" value="CAA9470910.1"/>
    <property type="molecule type" value="Genomic_DNA"/>
</dbReference>
<feature type="non-terminal residue" evidence="1">
    <location>
        <position position="26"/>
    </location>
</feature>
<accession>A0A6J4RDD8</accession>
<gene>
    <name evidence="1" type="ORF">AVDCRST_MAG38-1294</name>
</gene>
<sequence length="26" mass="2925">MSAARAARLGDVRRRWRATGGRGRKL</sequence>
<name>A0A6J4RDD8_9ACTN</name>
<reference evidence="1" key="1">
    <citation type="submission" date="2020-02" db="EMBL/GenBank/DDBJ databases">
        <authorList>
            <person name="Meier V. D."/>
        </authorList>
    </citation>
    <scope>NUCLEOTIDE SEQUENCE</scope>
    <source>
        <strain evidence="1">AVDCRST_MAG38</strain>
    </source>
</reference>
<protein>
    <submittedName>
        <fullName evidence="1">Uncharacterized protein</fullName>
    </submittedName>
</protein>
<proteinExistence type="predicted"/>
<evidence type="ECO:0000313" key="1">
    <source>
        <dbReference type="EMBL" id="CAA9470910.1"/>
    </source>
</evidence>